<dbReference type="PANTHER" id="PTHR38111:SF11">
    <property type="entry name" value="TRANSCRIPTION FACTOR DOMAIN-CONTAINING PROTEIN-RELATED"/>
    <property type="match status" value="1"/>
</dbReference>
<organism evidence="7 8">
    <name type="scientific">Cladophialophora carrionii</name>
    <dbReference type="NCBI Taxonomy" id="86049"/>
    <lineage>
        <taxon>Eukaryota</taxon>
        <taxon>Fungi</taxon>
        <taxon>Dikarya</taxon>
        <taxon>Ascomycota</taxon>
        <taxon>Pezizomycotina</taxon>
        <taxon>Eurotiomycetes</taxon>
        <taxon>Chaetothyriomycetidae</taxon>
        <taxon>Chaetothyriales</taxon>
        <taxon>Herpotrichiellaceae</taxon>
        <taxon>Cladophialophora</taxon>
    </lineage>
</organism>
<evidence type="ECO:0000313" key="7">
    <source>
        <dbReference type="EMBL" id="OCT52274.1"/>
    </source>
</evidence>
<dbReference type="GO" id="GO:0003677">
    <property type="term" value="F:DNA binding"/>
    <property type="evidence" value="ECO:0007669"/>
    <property type="project" value="UniProtKB-KW"/>
</dbReference>
<dbReference type="eggNOG" id="ENOG502S3FV">
    <property type="taxonomic scope" value="Eukaryota"/>
</dbReference>
<accession>A0A1C1CUV5</accession>
<dbReference type="CDD" id="cd00067">
    <property type="entry name" value="GAL4"/>
    <property type="match status" value="1"/>
</dbReference>
<keyword evidence="3" id="KW-0804">Transcription</keyword>
<dbReference type="Gene3D" id="3.40.630.30">
    <property type="match status" value="1"/>
</dbReference>
<dbReference type="VEuPathDB" id="FungiDB:G647_05892"/>
<dbReference type="AlphaFoldDB" id="A0A1C1CUV5"/>
<evidence type="ECO:0000313" key="8">
    <source>
        <dbReference type="Proteomes" id="UP000094526"/>
    </source>
</evidence>
<evidence type="ECO:0000259" key="6">
    <source>
        <dbReference type="PROSITE" id="PS50048"/>
    </source>
</evidence>
<dbReference type="SUPFAM" id="SSF57701">
    <property type="entry name" value="Zn2/Cys6 DNA-binding domain"/>
    <property type="match status" value="1"/>
</dbReference>
<dbReference type="Proteomes" id="UP000094526">
    <property type="component" value="Unassembled WGS sequence"/>
</dbReference>
<dbReference type="InterPro" id="IPR000182">
    <property type="entry name" value="GNAT_dom"/>
</dbReference>
<dbReference type="GO" id="GO:0016747">
    <property type="term" value="F:acyltransferase activity, transferring groups other than amino-acyl groups"/>
    <property type="evidence" value="ECO:0007669"/>
    <property type="project" value="InterPro"/>
</dbReference>
<dbReference type="SMART" id="SM00066">
    <property type="entry name" value="GAL4"/>
    <property type="match status" value="1"/>
</dbReference>
<keyword evidence="1" id="KW-0805">Transcription regulation</keyword>
<evidence type="ECO:0000256" key="4">
    <source>
        <dbReference type="ARBA" id="ARBA00023242"/>
    </source>
</evidence>
<comment type="caution">
    <text evidence="7">The sequence shown here is derived from an EMBL/GenBank/DDBJ whole genome shotgun (WGS) entry which is preliminary data.</text>
</comment>
<dbReference type="Pfam" id="PF13302">
    <property type="entry name" value="Acetyltransf_3"/>
    <property type="match status" value="1"/>
</dbReference>
<dbReference type="SUPFAM" id="SSF55729">
    <property type="entry name" value="Acyl-CoA N-acyltransferases (Nat)"/>
    <property type="match status" value="1"/>
</dbReference>
<dbReference type="GO" id="GO:0000981">
    <property type="term" value="F:DNA-binding transcription factor activity, RNA polymerase II-specific"/>
    <property type="evidence" value="ECO:0007669"/>
    <property type="project" value="InterPro"/>
</dbReference>
<dbReference type="VEuPathDB" id="FungiDB:G647_05891"/>
<dbReference type="VEuPathDB" id="FungiDB:CLCR_07943"/>
<evidence type="ECO:0000256" key="3">
    <source>
        <dbReference type="ARBA" id="ARBA00023163"/>
    </source>
</evidence>
<dbReference type="OrthoDB" id="3525185at2759"/>
<feature type="domain" description="Zn(2)-C6 fungal-type" evidence="6">
    <location>
        <begin position="74"/>
        <end position="102"/>
    </location>
</feature>
<dbReference type="Gene3D" id="4.10.240.10">
    <property type="entry name" value="Zn(2)-C6 fungal-type DNA-binding domain"/>
    <property type="match status" value="1"/>
</dbReference>
<dbReference type="PROSITE" id="PS50048">
    <property type="entry name" value="ZN2_CY6_FUNGAL_2"/>
    <property type="match status" value="1"/>
</dbReference>
<dbReference type="GO" id="GO:0008270">
    <property type="term" value="F:zinc ion binding"/>
    <property type="evidence" value="ECO:0007669"/>
    <property type="project" value="InterPro"/>
</dbReference>
<evidence type="ECO:0000256" key="1">
    <source>
        <dbReference type="ARBA" id="ARBA00023015"/>
    </source>
</evidence>
<feature type="region of interest" description="Disordered" evidence="5">
    <location>
        <begin position="1"/>
        <end position="40"/>
    </location>
</feature>
<dbReference type="InterPro" id="IPR001138">
    <property type="entry name" value="Zn2Cys6_DnaBD"/>
</dbReference>
<keyword evidence="8" id="KW-1185">Reference proteome</keyword>
<dbReference type="PANTHER" id="PTHR38111">
    <property type="entry name" value="ZN(2)-C6 FUNGAL-TYPE DOMAIN-CONTAINING PROTEIN-RELATED"/>
    <property type="match status" value="1"/>
</dbReference>
<gene>
    <name evidence="7" type="ORF">CLCR_07943</name>
</gene>
<dbReference type="InterPro" id="IPR053178">
    <property type="entry name" value="Osmoadaptation_assoc"/>
</dbReference>
<evidence type="ECO:0000256" key="2">
    <source>
        <dbReference type="ARBA" id="ARBA00023125"/>
    </source>
</evidence>
<dbReference type="InterPro" id="IPR016181">
    <property type="entry name" value="Acyl_CoA_acyltransferase"/>
</dbReference>
<keyword evidence="2" id="KW-0238">DNA-binding</keyword>
<dbReference type="InterPro" id="IPR036864">
    <property type="entry name" value="Zn2-C6_fun-type_DNA-bd_sf"/>
</dbReference>
<proteinExistence type="predicted"/>
<name>A0A1C1CUV5_9EURO</name>
<evidence type="ECO:0000256" key="5">
    <source>
        <dbReference type="SAM" id="MobiDB-lite"/>
    </source>
</evidence>
<dbReference type="STRING" id="86049.A0A1C1CUV5"/>
<sequence length="892" mass="99484">MFDYEDTQSGLLPATAHNRSDSSDLLGALPPSKNASNSGHDLQTSSWPLWYIALGACGQRQYCTTMVGVPRSKGCIACRARHKGCDAQKPSCGQCVRRGVRCPGYAKDLKMVIVQPGKKDYTMVVRTSSLGFAAPTISRRATTDPSFVGLLPSLLSTAFRSQTYERFITNYAPHSTKTWARLPTDLSIIPATSWLQAAIAVAPTDPVLNNGLTAMALAQVGRMTRRPDLLLGGHKLYTEALSGLNRRLKGRDECFTDTTLAAVTTLSVYEARDARRLQRRTFEELGIARKGCISTDPTARKREFLHAIEQQSLPRGADSRAVGSRERSVNASLWSQACQGPTTDPSFDSPLRLFEVLHTLPEIMGDAESISPASHPEEQIADEVGESLVSVVQKCHDFETRLMEWYNDLEARYQSDRAGIRPQPKAPLVFDMAETTLRAKLYWFQPSTLYSRLPRDSAARIFPFFICFPNPDIAFQIVLHWTGLLLMHITMHLMCSRFGQSRPKTALPDIGRFAFTNDARSLALLIAQSLEYFVHPDMGLLGTNLIGFPLSSAQRYFQHAGTKEQLWFDVIFQRIGEMKSGLRGFLDDMARRRTVKLVSSWHPTSLSNDSTDPGRLDSHLLYKLGVAVAPAPVPLLSIAFPANPTGIMATNAFASDFHVPIPHPTLQIALTPPRESDGDASIAGLNHPRVYMNLNGPPYPYTDEDWAEWYATISGASRDNLIELKAIQGQRPSGWASQDWSKNRWLGQRLWTSTIRDVVDGRFIGIIAVQRETFMYILDAEERQRRTDENNNFEPGDPRIIWMIGYYHGRGIMPAALRSLMAEIVVPYMNAHTVQGGYFEHNLASRRVFEKNGFSFETFVPDAFTINPAKLDGLEGKKVGIGLMKWERNSTG</sequence>
<reference evidence="8" key="1">
    <citation type="submission" date="2015-07" db="EMBL/GenBank/DDBJ databases">
        <authorList>
            <person name="Teixeira M.M."/>
            <person name="Souza R.C."/>
            <person name="Almeida L.G."/>
            <person name="Vicente V.A."/>
            <person name="de Hoog S."/>
            <person name="Bocca A.L."/>
            <person name="de Almeida S.R."/>
            <person name="Vasconcelos A.T."/>
            <person name="Felipe M.S."/>
        </authorList>
    </citation>
    <scope>NUCLEOTIDE SEQUENCE [LARGE SCALE GENOMIC DNA]</scope>
    <source>
        <strain evidence="8">KSF</strain>
    </source>
</reference>
<keyword evidence="4" id="KW-0539">Nucleus</keyword>
<protein>
    <recommendedName>
        <fullName evidence="6">Zn(2)-C6 fungal-type domain-containing protein</fullName>
    </recommendedName>
</protein>
<dbReference type="EMBL" id="LGRB01000009">
    <property type="protein sequence ID" value="OCT52274.1"/>
    <property type="molecule type" value="Genomic_DNA"/>
</dbReference>
<dbReference type="Pfam" id="PF00172">
    <property type="entry name" value="Zn_clus"/>
    <property type="match status" value="1"/>
</dbReference>
<dbReference type="PROSITE" id="PS00463">
    <property type="entry name" value="ZN2_CY6_FUNGAL_1"/>
    <property type="match status" value="1"/>
</dbReference>